<evidence type="ECO:0000256" key="7">
    <source>
        <dbReference type="ARBA" id="ARBA00022909"/>
    </source>
</evidence>
<dbReference type="InterPro" id="IPR035907">
    <property type="entry name" value="Hppk_sf"/>
</dbReference>
<dbReference type="SUPFAM" id="SSF55083">
    <property type="entry name" value="6-hydroxymethyl-7,8-dihydropterin pyrophosphokinase, HPPK"/>
    <property type="match status" value="1"/>
</dbReference>
<dbReference type="EMBL" id="JACRIW010000041">
    <property type="protein sequence ID" value="MBI5169014.1"/>
    <property type="molecule type" value="Genomic_DNA"/>
</dbReference>
<dbReference type="NCBIfam" id="TIGR01498">
    <property type="entry name" value="folK"/>
    <property type="match status" value="1"/>
</dbReference>
<accession>A0A933SFI3</accession>
<evidence type="ECO:0000313" key="9">
    <source>
        <dbReference type="EMBL" id="MBI5169014.1"/>
    </source>
</evidence>
<evidence type="ECO:0000256" key="6">
    <source>
        <dbReference type="ARBA" id="ARBA00022840"/>
    </source>
</evidence>
<evidence type="ECO:0000256" key="3">
    <source>
        <dbReference type="ARBA" id="ARBA00022679"/>
    </source>
</evidence>
<sequence>MRVFVALGSNMGEREENIRQALELMAQLPETDLLRASSLYDTEPVGELEQPNFLNAVAELDTELSPRQLLWNLLLIEKRLGRVRTQKWGPRTLDLDLLLYGDELVEEDDLRVPHPELTRRSFVLTPLVELEPTLVHPTTGESMQSHLSQLHVTRPPVKRGTRLWN</sequence>
<gene>
    <name evidence="9" type="primary">folK</name>
    <name evidence="9" type="ORF">HZA61_05975</name>
</gene>
<keyword evidence="6" id="KW-0067">ATP-binding</keyword>
<keyword evidence="7" id="KW-0289">Folate biosynthesis</keyword>
<proteinExistence type="predicted"/>
<dbReference type="GO" id="GO:0005524">
    <property type="term" value="F:ATP binding"/>
    <property type="evidence" value="ECO:0007669"/>
    <property type="project" value="UniProtKB-KW"/>
</dbReference>
<evidence type="ECO:0000256" key="4">
    <source>
        <dbReference type="ARBA" id="ARBA00022741"/>
    </source>
</evidence>
<dbReference type="EC" id="2.7.6.3" evidence="2"/>
<keyword evidence="3 9" id="KW-0808">Transferase</keyword>
<dbReference type="PANTHER" id="PTHR43071:SF1">
    <property type="entry name" value="2-AMINO-4-HYDROXY-6-HYDROXYMETHYLDIHYDROPTERIDINE PYROPHOSPHOKINASE"/>
    <property type="match status" value="1"/>
</dbReference>
<evidence type="ECO:0000256" key="1">
    <source>
        <dbReference type="ARBA" id="ARBA00005051"/>
    </source>
</evidence>
<keyword evidence="5" id="KW-0418">Kinase</keyword>
<protein>
    <recommendedName>
        <fullName evidence="2">2-amino-4-hydroxy-6-hydroxymethyldihydropteridine diphosphokinase</fullName>
        <ecNumber evidence="2">2.7.6.3</ecNumber>
    </recommendedName>
</protein>
<evidence type="ECO:0000256" key="2">
    <source>
        <dbReference type="ARBA" id="ARBA00013253"/>
    </source>
</evidence>
<dbReference type="Gene3D" id="3.30.70.560">
    <property type="entry name" value="7,8-Dihydro-6-hydroxymethylpterin-pyrophosphokinase HPPK"/>
    <property type="match status" value="1"/>
</dbReference>
<dbReference type="Pfam" id="PF01288">
    <property type="entry name" value="HPPK"/>
    <property type="match status" value="1"/>
</dbReference>
<organism evidence="9 10">
    <name type="scientific">Eiseniibacteriota bacterium</name>
    <dbReference type="NCBI Taxonomy" id="2212470"/>
    <lineage>
        <taxon>Bacteria</taxon>
        <taxon>Candidatus Eiseniibacteriota</taxon>
    </lineage>
</organism>
<dbReference type="AlphaFoldDB" id="A0A933SFI3"/>
<comment type="caution">
    <text evidence="9">The sequence shown here is derived from an EMBL/GenBank/DDBJ whole genome shotgun (WGS) entry which is preliminary data.</text>
</comment>
<dbReference type="PROSITE" id="PS00794">
    <property type="entry name" value="HPPK"/>
    <property type="match status" value="1"/>
</dbReference>
<dbReference type="Proteomes" id="UP000696931">
    <property type="component" value="Unassembled WGS sequence"/>
</dbReference>
<dbReference type="GO" id="GO:0046656">
    <property type="term" value="P:folic acid biosynthetic process"/>
    <property type="evidence" value="ECO:0007669"/>
    <property type="project" value="UniProtKB-KW"/>
</dbReference>
<evidence type="ECO:0000259" key="8">
    <source>
        <dbReference type="PROSITE" id="PS00794"/>
    </source>
</evidence>
<evidence type="ECO:0000313" key="10">
    <source>
        <dbReference type="Proteomes" id="UP000696931"/>
    </source>
</evidence>
<keyword evidence="4" id="KW-0547">Nucleotide-binding</keyword>
<reference evidence="9" key="1">
    <citation type="submission" date="2020-07" db="EMBL/GenBank/DDBJ databases">
        <title>Huge and variable diversity of episymbiotic CPR bacteria and DPANN archaea in groundwater ecosystems.</title>
        <authorList>
            <person name="He C.Y."/>
            <person name="Keren R."/>
            <person name="Whittaker M."/>
            <person name="Farag I.F."/>
            <person name="Doudna J."/>
            <person name="Cate J.H.D."/>
            <person name="Banfield J.F."/>
        </authorList>
    </citation>
    <scope>NUCLEOTIDE SEQUENCE</scope>
    <source>
        <strain evidence="9">NC_groundwater_1813_Pr3_B-0.1um_71_17</strain>
    </source>
</reference>
<name>A0A933SFI3_UNCEI</name>
<dbReference type="CDD" id="cd00483">
    <property type="entry name" value="HPPK"/>
    <property type="match status" value="1"/>
</dbReference>
<dbReference type="PANTHER" id="PTHR43071">
    <property type="entry name" value="2-AMINO-4-HYDROXY-6-HYDROXYMETHYLDIHYDROPTERIDINE PYROPHOSPHOKINASE"/>
    <property type="match status" value="1"/>
</dbReference>
<dbReference type="GO" id="GO:0003848">
    <property type="term" value="F:2-amino-4-hydroxy-6-hydroxymethyldihydropteridine diphosphokinase activity"/>
    <property type="evidence" value="ECO:0007669"/>
    <property type="project" value="UniProtKB-EC"/>
</dbReference>
<dbReference type="InterPro" id="IPR000550">
    <property type="entry name" value="Hppk"/>
</dbReference>
<comment type="pathway">
    <text evidence="1">Cofactor biosynthesis; tetrahydrofolate biosynthesis; 2-amino-4-hydroxy-6-hydroxymethyl-7,8-dihydropteridine diphosphate from 7,8-dihydroneopterin triphosphate: step 4/4.</text>
</comment>
<feature type="domain" description="7,8-dihydro-6-hydroxymethylpterin-pyrophosphokinase" evidence="8">
    <location>
        <begin position="87"/>
        <end position="98"/>
    </location>
</feature>
<evidence type="ECO:0000256" key="5">
    <source>
        <dbReference type="ARBA" id="ARBA00022777"/>
    </source>
</evidence>
<dbReference type="GO" id="GO:0016301">
    <property type="term" value="F:kinase activity"/>
    <property type="evidence" value="ECO:0007669"/>
    <property type="project" value="UniProtKB-KW"/>
</dbReference>